<dbReference type="RefSeq" id="WP_345475578.1">
    <property type="nucleotide sequence ID" value="NZ_BAABHF010000067.1"/>
</dbReference>
<gene>
    <name evidence="3" type="ORF">GCM10023191_098660</name>
</gene>
<dbReference type="Gene3D" id="3.90.79.40">
    <property type="entry name" value="EvaA sugar 2,3-dehydratase subunit"/>
    <property type="match status" value="2"/>
</dbReference>
<feature type="domain" description="dTDP-4-dehydro-6-deoxy-alpha-D-glucopyranose 2,3-dehydratase" evidence="2">
    <location>
        <begin position="55"/>
        <end position="253"/>
    </location>
</feature>
<accession>A0ABP8R9G0</accession>
<dbReference type="EMBL" id="BAABHF010000067">
    <property type="protein sequence ID" value="GAA4520972.1"/>
    <property type="molecule type" value="Genomic_DNA"/>
</dbReference>
<name>A0ABP8R9G0_9ACTN</name>
<organism evidence="3 4">
    <name type="scientific">Actinoallomurus oryzae</name>
    <dbReference type="NCBI Taxonomy" id="502180"/>
    <lineage>
        <taxon>Bacteria</taxon>
        <taxon>Bacillati</taxon>
        <taxon>Actinomycetota</taxon>
        <taxon>Actinomycetes</taxon>
        <taxon>Streptosporangiales</taxon>
        <taxon>Thermomonosporaceae</taxon>
        <taxon>Actinoallomurus</taxon>
    </lineage>
</organism>
<evidence type="ECO:0000259" key="2">
    <source>
        <dbReference type="Pfam" id="PF03559"/>
    </source>
</evidence>
<feature type="domain" description="dTDP-4-dehydro-6-deoxy-alpha-D-glucopyranose 2,3-dehydratase" evidence="2">
    <location>
        <begin position="292"/>
        <end position="492"/>
    </location>
</feature>
<keyword evidence="4" id="KW-1185">Reference proteome</keyword>
<sequence>MNLVAPDVGGRSAPVQARLAASALSRSHRRPSGAPAAAAGRAAHGAHTEPDVSVRWLARSAGRLRMAVDRVALDDLGGWSRDATTGNLGHRSGGFFSVEGMAVEAADGPVGSWSQPIIHQPEVGILGILAKEFDGVLRFLLQAKAEPGNHNGVQLSPTVQATRSNYMRVHRGRPVPYLDYFRHASRHRVLVDVRQSEQGSWFFRKRNRNMVVEVTEEVEMRDGFRWLTLGEIHALLARDDTVNMDTRTVLGCLPVTGTDLTPMFDVPGSDRFRTALVRSCDPAAGALHDATGVLSWITEARTVTGIRARLVPLDEVEGWRRTAGRIHHRSGRFFEVIGVRVQAAGREVERWDQPMIRPVGTGVIAFLAGSIGGVLHVLARASAQPGYADVIELAPTVQCTPGNHEHLPAAARPRFLEEVLGADEERIRFDAVLSEEGGRFFHARNRYVIVEVDPDAVAEPPGFRWLAPHQLGELVRHGHYLNIEARSLLACLHSLKSTAGSVK</sequence>
<dbReference type="InterPro" id="IPR005212">
    <property type="entry name" value="EvaA-like"/>
</dbReference>
<dbReference type="InterPro" id="IPR038153">
    <property type="entry name" value="EvaA-like_sf"/>
</dbReference>
<comment type="caution">
    <text evidence="3">The sequence shown here is derived from an EMBL/GenBank/DDBJ whole genome shotgun (WGS) entry which is preliminary data.</text>
</comment>
<dbReference type="Proteomes" id="UP001500503">
    <property type="component" value="Unassembled WGS sequence"/>
</dbReference>
<evidence type="ECO:0000313" key="3">
    <source>
        <dbReference type="EMBL" id="GAA4520972.1"/>
    </source>
</evidence>
<feature type="region of interest" description="Disordered" evidence="1">
    <location>
        <begin position="19"/>
        <end position="46"/>
    </location>
</feature>
<proteinExistence type="predicted"/>
<dbReference type="Pfam" id="PF03559">
    <property type="entry name" value="Hexose_dehydrat"/>
    <property type="match status" value="2"/>
</dbReference>
<evidence type="ECO:0000313" key="4">
    <source>
        <dbReference type="Proteomes" id="UP001500503"/>
    </source>
</evidence>
<reference evidence="4" key="1">
    <citation type="journal article" date="2019" name="Int. J. Syst. Evol. Microbiol.">
        <title>The Global Catalogue of Microorganisms (GCM) 10K type strain sequencing project: providing services to taxonomists for standard genome sequencing and annotation.</title>
        <authorList>
            <consortium name="The Broad Institute Genomics Platform"/>
            <consortium name="The Broad Institute Genome Sequencing Center for Infectious Disease"/>
            <person name="Wu L."/>
            <person name="Ma J."/>
        </authorList>
    </citation>
    <scope>NUCLEOTIDE SEQUENCE [LARGE SCALE GENOMIC DNA]</scope>
    <source>
        <strain evidence="4">JCM 17933</strain>
    </source>
</reference>
<feature type="compositionally biased region" description="Low complexity" evidence="1">
    <location>
        <begin position="32"/>
        <end position="45"/>
    </location>
</feature>
<evidence type="ECO:0000256" key="1">
    <source>
        <dbReference type="SAM" id="MobiDB-lite"/>
    </source>
</evidence>
<protein>
    <submittedName>
        <fullName evidence="3">NDP-hexose 2,3-dehydratase family protein</fullName>
    </submittedName>
</protein>